<comment type="caution">
    <text evidence="1">The sequence shown here is derived from an EMBL/GenBank/DDBJ whole genome shotgun (WGS) entry which is preliminary data.</text>
</comment>
<evidence type="ECO:0000313" key="2">
    <source>
        <dbReference type="Proteomes" id="UP000238479"/>
    </source>
</evidence>
<evidence type="ECO:0000313" key="1">
    <source>
        <dbReference type="EMBL" id="PRQ48989.1"/>
    </source>
</evidence>
<gene>
    <name evidence="1" type="ORF">RchiOBHm_Chr2g0116881</name>
</gene>
<protein>
    <submittedName>
        <fullName evidence="1">Uncharacterized protein</fullName>
    </submittedName>
</protein>
<proteinExistence type="predicted"/>
<dbReference type="Gramene" id="PRQ48989">
    <property type="protein sequence ID" value="PRQ48989"/>
    <property type="gene ID" value="RchiOBHm_Chr2g0116881"/>
</dbReference>
<name>A0A2P6RRD7_ROSCH</name>
<reference evidence="1 2" key="1">
    <citation type="journal article" date="2018" name="Nat. Genet.">
        <title>The Rosa genome provides new insights in the design of modern roses.</title>
        <authorList>
            <person name="Bendahmane M."/>
        </authorList>
    </citation>
    <scope>NUCLEOTIDE SEQUENCE [LARGE SCALE GENOMIC DNA]</scope>
    <source>
        <strain evidence="2">cv. Old Blush</strain>
    </source>
</reference>
<organism evidence="1 2">
    <name type="scientific">Rosa chinensis</name>
    <name type="common">China rose</name>
    <dbReference type="NCBI Taxonomy" id="74649"/>
    <lineage>
        <taxon>Eukaryota</taxon>
        <taxon>Viridiplantae</taxon>
        <taxon>Streptophyta</taxon>
        <taxon>Embryophyta</taxon>
        <taxon>Tracheophyta</taxon>
        <taxon>Spermatophyta</taxon>
        <taxon>Magnoliopsida</taxon>
        <taxon>eudicotyledons</taxon>
        <taxon>Gunneridae</taxon>
        <taxon>Pentapetalae</taxon>
        <taxon>rosids</taxon>
        <taxon>fabids</taxon>
        <taxon>Rosales</taxon>
        <taxon>Rosaceae</taxon>
        <taxon>Rosoideae</taxon>
        <taxon>Rosoideae incertae sedis</taxon>
        <taxon>Rosa</taxon>
    </lineage>
</organism>
<dbReference type="EMBL" id="PDCK01000040">
    <property type="protein sequence ID" value="PRQ48989.1"/>
    <property type="molecule type" value="Genomic_DNA"/>
</dbReference>
<dbReference type="Proteomes" id="UP000238479">
    <property type="component" value="Chromosome 2"/>
</dbReference>
<accession>A0A2P6RRD7</accession>
<keyword evidence="2" id="KW-1185">Reference proteome</keyword>
<dbReference type="AlphaFoldDB" id="A0A2P6RRD7"/>
<sequence>MVNVMELEIPSAKETDGNAEKAEAYTKAFKGDNSFSGKGTTIVALIGRDAIYIGSDSLVVSGHQDDLDQPSCYQPHMP</sequence>